<organism evidence="3 4">
    <name type="scientific">Bombardia bombarda</name>
    <dbReference type="NCBI Taxonomy" id="252184"/>
    <lineage>
        <taxon>Eukaryota</taxon>
        <taxon>Fungi</taxon>
        <taxon>Dikarya</taxon>
        <taxon>Ascomycota</taxon>
        <taxon>Pezizomycotina</taxon>
        <taxon>Sordariomycetes</taxon>
        <taxon>Sordariomycetidae</taxon>
        <taxon>Sordariales</taxon>
        <taxon>Lasiosphaeriaceae</taxon>
        <taxon>Bombardia</taxon>
    </lineage>
</organism>
<feature type="compositionally biased region" description="Polar residues" evidence="1">
    <location>
        <begin position="70"/>
        <end position="85"/>
    </location>
</feature>
<accession>A0AA39WUP3</accession>
<dbReference type="EMBL" id="JAULSR010000004">
    <property type="protein sequence ID" value="KAK0621792.1"/>
    <property type="molecule type" value="Genomic_DNA"/>
</dbReference>
<feature type="compositionally biased region" description="Basic and acidic residues" evidence="1">
    <location>
        <begin position="42"/>
        <end position="56"/>
    </location>
</feature>
<evidence type="ECO:0000313" key="4">
    <source>
        <dbReference type="Proteomes" id="UP001174934"/>
    </source>
</evidence>
<sequence>MAPTHDIAIGTSSTIDPTPHSRICRRSRSHTDPKHPPPALSTERHQHLLEEGERSNNHNRSHVRRDDEQSTSTIPSTILFTTPSRDSADDMERGFAALRQEKYVKPKGGRGGNDDGRPTFLTDGFDWRTSGWEGTKWLLKLLTGQNQTMMNFLVFCASCLGIMIAISTIFGRPSLPLRGRAIQRTIVGQTTIEEAPRPTATPPLLPPVPPQYPGWQGFRYGPPTTVNNFYDCTFVTEVKAEGAVTRKSGAEETVGVKTMTTRKGAGEEVVKVEVPGTFEGGAHPVTATAEEQVPLKDSETLRRGGFREEEEILGEEGWRMRGRPVLRTMV</sequence>
<keyword evidence="4" id="KW-1185">Reference proteome</keyword>
<gene>
    <name evidence="3" type="ORF">B0T17DRAFT_304806</name>
</gene>
<proteinExistence type="predicted"/>
<dbReference type="AlphaFoldDB" id="A0AA39WUP3"/>
<keyword evidence="2" id="KW-1133">Transmembrane helix</keyword>
<feature type="transmembrane region" description="Helical" evidence="2">
    <location>
        <begin position="149"/>
        <end position="170"/>
    </location>
</feature>
<keyword evidence="2" id="KW-0472">Membrane</keyword>
<name>A0AA39WUP3_9PEZI</name>
<comment type="caution">
    <text evidence="3">The sequence shown here is derived from an EMBL/GenBank/DDBJ whole genome shotgun (WGS) entry which is preliminary data.</text>
</comment>
<reference evidence="3" key="1">
    <citation type="submission" date="2023-06" db="EMBL/GenBank/DDBJ databases">
        <title>Genome-scale phylogeny and comparative genomics of the fungal order Sordariales.</title>
        <authorList>
            <consortium name="Lawrence Berkeley National Laboratory"/>
            <person name="Hensen N."/>
            <person name="Bonometti L."/>
            <person name="Westerberg I."/>
            <person name="Brannstrom I.O."/>
            <person name="Guillou S."/>
            <person name="Cros-Aarteil S."/>
            <person name="Calhoun S."/>
            <person name="Haridas S."/>
            <person name="Kuo A."/>
            <person name="Mondo S."/>
            <person name="Pangilinan J."/>
            <person name="Riley R."/>
            <person name="LaButti K."/>
            <person name="Andreopoulos B."/>
            <person name="Lipzen A."/>
            <person name="Chen C."/>
            <person name="Yanf M."/>
            <person name="Daum C."/>
            <person name="Ng V."/>
            <person name="Clum A."/>
            <person name="Steindorff A."/>
            <person name="Ohm R."/>
            <person name="Martin F."/>
            <person name="Silar P."/>
            <person name="Natvig D."/>
            <person name="Lalanne C."/>
            <person name="Gautier V."/>
            <person name="Ament-velasquez S.L."/>
            <person name="Kruys A."/>
            <person name="Hutchinson M.I."/>
            <person name="Powell A.J."/>
            <person name="Barry K."/>
            <person name="Miller A.N."/>
            <person name="Grigoriev I.V."/>
            <person name="Debuchy R."/>
            <person name="Gladieux P."/>
            <person name="Thoren M.H."/>
            <person name="Johannesson H."/>
        </authorList>
    </citation>
    <scope>NUCLEOTIDE SEQUENCE</scope>
    <source>
        <strain evidence="3">SMH3391-2</strain>
    </source>
</reference>
<evidence type="ECO:0000256" key="1">
    <source>
        <dbReference type="SAM" id="MobiDB-lite"/>
    </source>
</evidence>
<dbReference type="Proteomes" id="UP001174934">
    <property type="component" value="Unassembled WGS sequence"/>
</dbReference>
<evidence type="ECO:0000256" key="2">
    <source>
        <dbReference type="SAM" id="Phobius"/>
    </source>
</evidence>
<feature type="region of interest" description="Disordered" evidence="1">
    <location>
        <begin position="1"/>
        <end position="89"/>
    </location>
</feature>
<protein>
    <submittedName>
        <fullName evidence="3">Uncharacterized protein</fullName>
    </submittedName>
</protein>
<keyword evidence="2" id="KW-0812">Transmembrane</keyword>
<evidence type="ECO:0000313" key="3">
    <source>
        <dbReference type="EMBL" id="KAK0621792.1"/>
    </source>
</evidence>